<organism evidence="2 3">
    <name type="scientific">Pterulicium gracile</name>
    <dbReference type="NCBI Taxonomy" id="1884261"/>
    <lineage>
        <taxon>Eukaryota</taxon>
        <taxon>Fungi</taxon>
        <taxon>Dikarya</taxon>
        <taxon>Basidiomycota</taxon>
        <taxon>Agaricomycotina</taxon>
        <taxon>Agaricomycetes</taxon>
        <taxon>Agaricomycetidae</taxon>
        <taxon>Agaricales</taxon>
        <taxon>Pleurotineae</taxon>
        <taxon>Pterulaceae</taxon>
        <taxon>Pterulicium</taxon>
    </lineage>
</organism>
<dbReference type="Proteomes" id="UP000305067">
    <property type="component" value="Unassembled WGS sequence"/>
</dbReference>
<protein>
    <submittedName>
        <fullName evidence="2">Uncharacterized protein</fullName>
    </submittedName>
</protein>
<name>A0A5C3QXK4_9AGAR</name>
<dbReference type="AlphaFoldDB" id="A0A5C3QXK4"/>
<feature type="compositionally biased region" description="Low complexity" evidence="1">
    <location>
        <begin position="21"/>
        <end position="34"/>
    </location>
</feature>
<keyword evidence="3" id="KW-1185">Reference proteome</keyword>
<reference evidence="2 3" key="1">
    <citation type="journal article" date="2019" name="Nat. Ecol. Evol.">
        <title>Megaphylogeny resolves global patterns of mushroom evolution.</title>
        <authorList>
            <person name="Varga T."/>
            <person name="Krizsan K."/>
            <person name="Foldi C."/>
            <person name="Dima B."/>
            <person name="Sanchez-Garcia M."/>
            <person name="Sanchez-Ramirez S."/>
            <person name="Szollosi G.J."/>
            <person name="Szarkandi J.G."/>
            <person name="Papp V."/>
            <person name="Albert L."/>
            <person name="Andreopoulos W."/>
            <person name="Angelini C."/>
            <person name="Antonin V."/>
            <person name="Barry K.W."/>
            <person name="Bougher N.L."/>
            <person name="Buchanan P."/>
            <person name="Buyck B."/>
            <person name="Bense V."/>
            <person name="Catcheside P."/>
            <person name="Chovatia M."/>
            <person name="Cooper J."/>
            <person name="Damon W."/>
            <person name="Desjardin D."/>
            <person name="Finy P."/>
            <person name="Geml J."/>
            <person name="Haridas S."/>
            <person name="Hughes K."/>
            <person name="Justo A."/>
            <person name="Karasinski D."/>
            <person name="Kautmanova I."/>
            <person name="Kiss B."/>
            <person name="Kocsube S."/>
            <person name="Kotiranta H."/>
            <person name="LaButti K.M."/>
            <person name="Lechner B.E."/>
            <person name="Liimatainen K."/>
            <person name="Lipzen A."/>
            <person name="Lukacs Z."/>
            <person name="Mihaltcheva S."/>
            <person name="Morgado L.N."/>
            <person name="Niskanen T."/>
            <person name="Noordeloos M.E."/>
            <person name="Ohm R.A."/>
            <person name="Ortiz-Santana B."/>
            <person name="Ovrebo C."/>
            <person name="Racz N."/>
            <person name="Riley R."/>
            <person name="Savchenko A."/>
            <person name="Shiryaev A."/>
            <person name="Soop K."/>
            <person name="Spirin V."/>
            <person name="Szebenyi C."/>
            <person name="Tomsovsky M."/>
            <person name="Tulloss R.E."/>
            <person name="Uehling J."/>
            <person name="Grigoriev I.V."/>
            <person name="Vagvolgyi C."/>
            <person name="Papp T."/>
            <person name="Martin F.M."/>
            <person name="Miettinen O."/>
            <person name="Hibbett D.S."/>
            <person name="Nagy L.G."/>
        </authorList>
    </citation>
    <scope>NUCLEOTIDE SEQUENCE [LARGE SCALE GENOMIC DNA]</scope>
    <source>
        <strain evidence="2 3">CBS 309.79</strain>
    </source>
</reference>
<proteinExistence type="predicted"/>
<feature type="region of interest" description="Disordered" evidence="1">
    <location>
        <begin position="16"/>
        <end position="59"/>
    </location>
</feature>
<feature type="region of interest" description="Disordered" evidence="1">
    <location>
        <begin position="75"/>
        <end position="96"/>
    </location>
</feature>
<accession>A0A5C3QXK4</accession>
<evidence type="ECO:0000256" key="1">
    <source>
        <dbReference type="SAM" id="MobiDB-lite"/>
    </source>
</evidence>
<feature type="region of interest" description="Disordered" evidence="1">
    <location>
        <begin position="220"/>
        <end position="246"/>
    </location>
</feature>
<evidence type="ECO:0000313" key="2">
    <source>
        <dbReference type="EMBL" id="TFL06743.1"/>
    </source>
</evidence>
<dbReference type="EMBL" id="ML178815">
    <property type="protein sequence ID" value="TFL06743.1"/>
    <property type="molecule type" value="Genomic_DNA"/>
</dbReference>
<feature type="region of interest" description="Disordered" evidence="1">
    <location>
        <begin position="144"/>
        <end position="166"/>
    </location>
</feature>
<evidence type="ECO:0000313" key="3">
    <source>
        <dbReference type="Proteomes" id="UP000305067"/>
    </source>
</evidence>
<sequence>MVLVFAGGMISHWVRRKKARNSQNQSSSPDSQNSITTLPGESGQHPSRGRPSPPGTIRDESLHEVYPLSMHHTNLSDTTLADSHPDPTGLLSPETAGTTRDELQDVYPMSTQHANLSAETLVDPQRHNAARTGTMRAAFLQQVYTTTSSQPTNQSERLTDSRRQPAGPTIRDAFLQQVYPTSHPQTNQSEPSATFTDFNRRRAVSGPSIRDAFLQQVYATPPPHADQSVPTTNFRRPPTGASPTPSIRDAFLQRVYTTPIQQPATVEFPIPHPAEPL</sequence>
<gene>
    <name evidence="2" type="ORF">BDV98DRAFT_559910</name>
</gene>
<feature type="compositionally biased region" description="Polar residues" evidence="1">
    <location>
        <begin position="144"/>
        <end position="156"/>
    </location>
</feature>